<dbReference type="Proteomes" id="UP001176940">
    <property type="component" value="Unassembled WGS sequence"/>
</dbReference>
<dbReference type="EMBL" id="CAUEEQ010033534">
    <property type="protein sequence ID" value="CAJ0951616.1"/>
    <property type="molecule type" value="Genomic_DNA"/>
</dbReference>
<keyword evidence="2" id="KW-1185">Reference proteome</keyword>
<organism evidence="1 2">
    <name type="scientific">Ranitomeya imitator</name>
    <name type="common">mimic poison frog</name>
    <dbReference type="NCBI Taxonomy" id="111125"/>
    <lineage>
        <taxon>Eukaryota</taxon>
        <taxon>Metazoa</taxon>
        <taxon>Chordata</taxon>
        <taxon>Craniata</taxon>
        <taxon>Vertebrata</taxon>
        <taxon>Euteleostomi</taxon>
        <taxon>Amphibia</taxon>
        <taxon>Batrachia</taxon>
        <taxon>Anura</taxon>
        <taxon>Neobatrachia</taxon>
        <taxon>Hyloidea</taxon>
        <taxon>Dendrobatidae</taxon>
        <taxon>Dendrobatinae</taxon>
        <taxon>Ranitomeya</taxon>
    </lineage>
</organism>
<reference evidence="1" key="1">
    <citation type="submission" date="2023-07" db="EMBL/GenBank/DDBJ databases">
        <authorList>
            <person name="Stuckert A."/>
        </authorList>
    </citation>
    <scope>NUCLEOTIDE SEQUENCE</scope>
</reference>
<evidence type="ECO:0000313" key="2">
    <source>
        <dbReference type="Proteomes" id="UP001176940"/>
    </source>
</evidence>
<comment type="caution">
    <text evidence="1">The sequence shown here is derived from an EMBL/GenBank/DDBJ whole genome shotgun (WGS) entry which is preliminary data.</text>
</comment>
<proteinExistence type="predicted"/>
<protein>
    <submittedName>
        <fullName evidence="1">Uncharacterized protein</fullName>
    </submittedName>
</protein>
<gene>
    <name evidence="1" type="ORF">RIMI_LOCUS13528074</name>
</gene>
<accession>A0ABN9LV61</accession>
<evidence type="ECO:0000313" key="1">
    <source>
        <dbReference type="EMBL" id="CAJ0951616.1"/>
    </source>
</evidence>
<sequence>MTSFYSSGPICPPPLHYPDQSGLFLLILRIHLIRVESNMDLVAEVAVKVCKTLHLAEPDICQQAVQLF</sequence>
<name>A0ABN9LV61_9NEOB</name>